<evidence type="ECO:0000313" key="1">
    <source>
        <dbReference type="EMBL" id="EJD36486.1"/>
    </source>
</evidence>
<organism evidence="1 2">
    <name type="scientific">Auricularia subglabra (strain TFB-10046 / SS5)</name>
    <name type="common">White-rot fungus</name>
    <name type="synonym">Auricularia delicata (strain TFB10046)</name>
    <dbReference type="NCBI Taxonomy" id="717982"/>
    <lineage>
        <taxon>Eukaryota</taxon>
        <taxon>Fungi</taxon>
        <taxon>Dikarya</taxon>
        <taxon>Basidiomycota</taxon>
        <taxon>Agaricomycotina</taxon>
        <taxon>Agaricomycetes</taxon>
        <taxon>Auriculariales</taxon>
        <taxon>Auriculariaceae</taxon>
        <taxon>Auricularia</taxon>
    </lineage>
</organism>
<proteinExistence type="predicted"/>
<dbReference type="EMBL" id="JH687860">
    <property type="protein sequence ID" value="EJD36486.1"/>
    <property type="molecule type" value="Genomic_DNA"/>
</dbReference>
<evidence type="ECO:0008006" key="3">
    <source>
        <dbReference type="Google" id="ProtNLM"/>
    </source>
</evidence>
<reference evidence="2" key="1">
    <citation type="journal article" date="2012" name="Science">
        <title>The Paleozoic origin of enzymatic lignin decomposition reconstructed from 31 fungal genomes.</title>
        <authorList>
            <person name="Floudas D."/>
            <person name="Binder M."/>
            <person name="Riley R."/>
            <person name="Barry K."/>
            <person name="Blanchette R.A."/>
            <person name="Henrissat B."/>
            <person name="Martinez A.T."/>
            <person name="Otillar R."/>
            <person name="Spatafora J.W."/>
            <person name="Yadav J.S."/>
            <person name="Aerts A."/>
            <person name="Benoit I."/>
            <person name="Boyd A."/>
            <person name="Carlson A."/>
            <person name="Copeland A."/>
            <person name="Coutinho P.M."/>
            <person name="de Vries R.P."/>
            <person name="Ferreira P."/>
            <person name="Findley K."/>
            <person name="Foster B."/>
            <person name="Gaskell J."/>
            <person name="Glotzer D."/>
            <person name="Gorecki P."/>
            <person name="Heitman J."/>
            <person name="Hesse C."/>
            <person name="Hori C."/>
            <person name="Igarashi K."/>
            <person name="Jurgens J.A."/>
            <person name="Kallen N."/>
            <person name="Kersten P."/>
            <person name="Kohler A."/>
            <person name="Kuees U."/>
            <person name="Kumar T.K.A."/>
            <person name="Kuo A."/>
            <person name="LaButti K."/>
            <person name="Larrondo L.F."/>
            <person name="Lindquist E."/>
            <person name="Ling A."/>
            <person name="Lombard V."/>
            <person name="Lucas S."/>
            <person name="Lundell T."/>
            <person name="Martin R."/>
            <person name="McLaughlin D.J."/>
            <person name="Morgenstern I."/>
            <person name="Morin E."/>
            <person name="Murat C."/>
            <person name="Nagy L.G."/>
            <person name="Nolan M."/>
            <person name="Ohm R.A."/>
            <person name="Patyshakuliyeva A."/>
            <person name="Rokas A."/>
            <person name="Ruiz-Duenas F.J."/>
            <person name="Sabat G."/>
            <person name="Salamov A."/>
            <person name="Samejima M."/>
            <person name="Schmutz J."/>
            <person name="Slot J.C."/>
            <person name="St John F."/>
            <person name="Stenlid J."/>
            <person name="Sun H."/>
            <person name="Sun S."/>
            <person name="Syed K."/>
            <person name="Tsang A."/>
            <person name="Wiebenga A."/>
            <person name="Young D."/>
            <person name="Pisabarro A."/>
            <person name="Eastwood D.C."/>
            <person name="Martin F."/>
            <person name="Cullen D."/>
            <person name="Grigoriev I.V."/>
            <person name="Hibbett D.S."/>
        </authorList>
    </citation>
    <scope>NUCLEOTIDE SEQUENCE [LARGE SCALE GENOMIC DNA]</scope>
    <source>
        <strain evidence="2">TFB10046</strain>
    </source>
</reference>
<gene>
    <name evidence="1" type="ORF">AURDEDRAFT_174445</name>
</gene>
<dbReference type="AlphaFoldDB" id="J0D9L4"/>
<name>J0D9L4_AURST</name>
<dbReference type="Proteomes" id="UP000006514">
    <property type="component" value="Unassembled WGS sequence"/>
</dbReference>
<keyword evidence="2" id="KW-1185">Reference proteome</keyword>
<dbReference type="SUPFAM" id="SSF52047">
    <property type="entry name" value="RNI-like"/>
    <property type="match status" value="1"/>
</dbReference>
<dbReference type="KEGG" id="adl:AURDEDRAFT_174445"/>
<protein>
    <recommendedName>
        <fullName evidence="3">RNI-like protein</fullName>
    </recommendedName>
</protein>
<dbReference type="Gene3D" id="3.80.10.10">
    <property type="entry name" value="Ribonuclease Inhibitor"/>
    <property type="match status" value="1"/>
</dbReference>
<accession>J0D9L4</accession>
<sequence length="201" mass="21831">MKALEMSPWMLLSVRRHLFAQFPKTAFSTLTTLTFTSGPLARSGNFTVSHLFEILSLTPVLKRLHFGAIGHVRALAGVESLRNPACSLESLSASQFAHYTLLLSRSYDSLVELSVRSTLGLRSGEGLQRVLAQCTRVRHLTLLGNQFPSPSIIAVCPRLTSLTLSAAPSEAELAALQGRLRAIEMVSSYTRGTAETFVDAA</sequence>
<dbReference type="InParanoid" id="J0D9L4"/>
<evidence type="ECO:0000313" key="2">
    <source>
        <dbReference type="Proteomes" id="UP000006514"/>
    </source>
</evidence>
<dbReference type="InterPro" id="IPR032675">
    <property type="entry name" value="LRR_dom_sf"/>
</dbReference>